<evidence type="ECO:0000313" key="4">
    <source>
        <dbReference type="Proteomes" id="UP000648984"/>
    </source>
</evidence>
<feature type="region of interest" description="Disordered" evidence="1">
    <location>
        <begin position="272"/>
        <end position="296"/>
    </location>
</feature>
<proteinExistence type="predicted"/>
<evidence type="ECO:0000313" key="3">
    <source>
        <dbReference type="EMBL" id="NMG77125.1"/>
    </source>
</evidence>
<name>A0ABX1QIT9_9RHOO</name>
<sequence>MKNIRVWAPAVTALALSLTTGHAVAKVSEAEAAKLGKELTCVGAEVAGNKAGTIPAYSGKWLGIPPGVKYAPHVGQHPVDPYPDDKPIYTITAANVDKYDEFLSDGQKAMFKRYPDTFKMPVYQGRRDFKYPDAVCEISKKNAMQAELIDGGMGFTGLMGSSPFPIPKQAMELLANMNFPYRAYTENTPQRDIADVGRAGDIAWGRQYQRNLNMVTHPDSLGKPIGEVMSYARTATLLPERDKGGTTVAQEPTNFAKNERLAWRYDPGTRRVRQMPSFGHDSPLSGTSGKMTIDQDRLMNGSPDRYEWKMLGKRELLIPANAYRVHGKDVKYADMLKPGHANPDFLRYELRRVWVLEGKLKEGVRHVFGKRVLFIDEDNWQASVSDFYDTRGQLWQHAFINHYYAFDMNAWQAGSSFYHDLNSGGYVGYNLWQERDLGVILNKGDMVPDIFTPAALRAAGN</sequence>
<accession>A0ABX1QIT9</accession>
<gene>
    <name evidence="3" type="ORF">GPA25_20430</name>
</gene>
<dbReference type="Pfam" id="PF07044">
    <property type="entry name" value="DUF1329"/>
    <property type="match status" value="1"/>
</dbReference>
<reference evidence="3 4" key="1">
    <citation type="submission" date="2019-12" db="EMBL/GenBank/DDBJ databases">
        <title>Comparative genomics gives insights into the taxonomy of the Azoarcus-Aromatoleum group and reveals separate origins of nif in the plant-associated Azoarcus and non-plant-associated Aromatoleum sub-groups.</title>
        <authorList>
            <person name="Lafos M."/>
            <person name="Maluk M."/>
            <person name="Batista M."/>
            <person name="Junghare M."/>
            <person name="Carmona M."/>
            <person name="Faoro H."/>
            <person name="Cruz L.M."/>
            <person name="Battistoni F."/>
            <person name="De Souza E."/>
            <person name="Pedrosa F."/>
            <person name="Chen W.-M."/>
            <person name="Poole P.S."/>
            <person name="Dixon R.A."/>
            <person name="James E.K."/>
        </authorList>
    </citation>
    <scope>NUCLEOTIDE SEQUENCE [LARGE SCALE GENOMIC DNA]</scope>
    <source>
        <strain evidence="3 4">22Lin</strain>
    </source>
</reference>
<dbReference type="Proteomes" id="UP000648984">
    <property type="component" value="Unassembled WGS sequence"/>
</dbReference>
<feature type="chain" id="PRO_5046561236" evidence="2">
    <location>
        <begin position="26"/>
        <end position="461"/>
    </location>
</feature>
<comment type="caution">
    <text evidence="3">The sequence shown here is derived from an EMBL/GenBank/DDBJ whole genome shotgun (WGS) entry which is preliminary data.</text>
</comment>
<dbReference type="EMBL" id="WTVQ01000050">
    <property type="protein sequence ID" value="NMG77125.1"/>
    <property type="molecule type" value="Genomic_DNA"/>
</dbReference>
<keyword evidence="4" id="KW-1185">Reference proteome</keyword>
<feature type="signal peptide" evidence="2">
    <location>
        <begin position="1"/>
        <end position="25"/>
    </location>
</feature>
<protein>
    <submittedName>
        <fullName evidence="3">DUF1329 domain-containing protein</fullName>
    </submittedName>
</protein>
<dbReference type="Gene3D" id="2.50.20.10">
    <property type="entry name" value="Lipoprotein localisation LolA/LolB/LppX"/>
    <property type="match status" value="1"/>
</dbReference>
<evidence type="ECO:0000256" key="1">
    <source>
        <dbReference type="SAM" id="MobiDB-lite"/>
    </source>
</evidence>
<organism evidence="3 4">
    <name type="scientific">Aromatoleum diolicum</name>
    <dbReference type="NCBI Taxonomy" id="75796"/>
    <lineage>
        <taxon>Bacteria</taxon>
        <taxon>Pseudomonadati</taxon>
        <taxon>Pseudomonadota</taxon>
        <taxon>Betaproteobacteria</taxon>
        <taxon>Rhodocyclales</taxon>
        <taxon>Rhodocyclaceae</taxon>
        <taxon>Aromatoleum</taxon>
    </lineage>
</organism>
<dbReference type="CDD" id="cd16329">
    <property type="entry name" value="LolA_like"/>
    <property type="match status" value="1"/>
</dbReference>
<keyword evidence="2" id="KW-0732">Signal</keyword>
<evidence type="ECO:0000256" key="2">
    <source>
        <dbReference type="SAM" id="SignalP"/>
    </source>
</evidence>
<dbReference type="RefSeq" id="WP_169262259.1">
    <property type="nucleotide sequence ID" value="NZ_WTVQ01000050.1"/>
</dbReference>
<dbReference type="InterPro" id="IPR010752">
    <property type="entry name" value="DUF1329"/>
</dbReference>